<evidence type="ECO:0000256" key="2">
    <source>
        <dbReference type="SAM" id="SignalP"/>
    </source>
</evidence>
<dbReference type="AlphaFoldDB" id="A0A4P2R2L2"/>
<evidence type="ECO:0008006" key="5">
    <source>
        <dbReference type="Google" id="ProtNLM"/>
    </source>
</evidence>
<reference evidence="3 4" key="1">
    <citation type="submission" date="2015-09" db="EMBL/GenBank/DDBJ databases">
        <title>Sorangium comparison.</title>
        <authorList>
            <person name="Zaburannyi N."/>
            <person name="Bunk B."/>
            <person name="Overmann J."/>
            <person name="Mueller R."/>
        </authorList>
    </citation>
    <scope>NUCLEOTIDE SEQUENCE [LARGE SCALE GENOMIC DNA]</scope>
    <source>
        <strain evidence="3 4">So ce836</strain>
    </source>
</reference>
<protein>
    <recommendedName>
        <fullName evidence="5">Secreted protein</fullName>
    </recommendedName>
</protein>
<evidence type="ECO:0000313" key="3">
    <source>
        <dbReference type="EMBL" id="AUX37155.1"/>
    </source>
</evidence>
<feature type="signal peptide" evidence="2">
    <location>
        <begin position="1"/>
        <end position="21"/>
    </location>
</feature>
<feature type="compositionally biased region" description="Low complexity" evidence="1">
    <location>
        <begin position="192"/>
        <end position="231"/>
    </location>
</feature>
<gene>
    <name evidence="3" type="ORF">SOCE836_093770</name>
</gene>
<sequence>MTSPRPLARAALATLAGLALAAAGVIALAEPPAPPPRAGYAPDPAVRPSAKQWVFEVQYAKGRGSVARVRSVTLARPAATARVMGRFALELYVGQELLDRVRFDVPLTGDAPERSTNVLYRRPTFDEGVTARLRVQMADNPRASWAKLVDRKTGAEERFLWPPEPDGRLVSLSAQSPAAVDGGLPADGGRLPADAGRPDGGWPPADAGPPDGGWPPTDAGPPDGGWPPVDAGRPDGGWPPTDAGLPDGGWPPVDAGRPDAGQPPDPFRAPRR</sequence>
<organism evidence="3 4">
    <name type="scientific">Sorangium cellulosum</name>
    <name type="common">Polyangium cellulosum</name>
    <dbReference type="NCBI Taxonomy" id="56"/>
    <lineage>
        <taxon>Bacteria</taxon>
        <taxon>Pseudomonadati</taxon>
        <taxon>Myxococcota</taxon>
        <taxon>Polyangia</taxon>
        <taxon>Polyangiales</taxon>
        <taxon>Polyangiaceae</taxon>
        <taxon>Sorangium</taxon>
    </lineage>
</organism>
<accession>A0A4P2R2L2</accession>
<feature type="compositionally biased region" description="Pro residues" evidence="1">
    <location>
        <begin position="261"/>
        <end position="272"/>
    </location>
</feature>
<evidence type="ECO:0000313" key="4">
    <source>
        <dbReference type="Proteomes" id="UP000295497"/>
    </source>
</evidence>
<proteinExistence type="predicted"/>
<dbReference type="EMBL" id="CP012672">
    <property type="protein sequence ID" value="AUX37155.1"/>
    <property type="molecule type" value="Genomic_DNA"/>
</dbReference>
<dbReference type="Proteomes" id="UP000295497">
    <property type="component" value="Chromosome"/>
</dbReference>
<keyword evidence="2" id="KW-0732">Signal</keyword>
<name>A0A4P2R2L2_SORCE</name>
<feature type="chain" id="PRO_5020645619" description="Secreted protein" evidence="2">
    <location>
        <begin position="22"/>
        <end position="272"/>
    </location>
</feature>
<feature type="region of interest" description="Disordered" evidence="1">
    <location>
        <begin position="178"/>
        <end position="272"/>
    </location>
</feature>
<evidence type="ECO:0000256" key="1">
    <source>
        <dbReference type="SAM" id="MobiDB-lite"/>
    </source>
</evidence>